<sequence length="162" mass="17788">MWDRPASQVILNEGSRRPQRCGSDSSVLGAAIHDSLLSSQRARNTLHLGHDRVEGRLRSSPPFKAIGQINACERRRAIRPPPCNLRTFPDLTGFHSRTCFFRNPTRDIGAASTAGGRRCRWRRVEAADVEEHGSADRIPTGPSVLSAQNPEPTGENPPPGSF</sequence>
<name>A0A4Z2H1K9_9TELE</name>
<dbReference type="EMBL" id="SRLO01000372">
    <property type="protein sequence ID" value="TNN58714.1"/>
    <property type="molecule type" value="Genomic_DNA"/>
</dbReference>
<gene>
    <name evidence="2" type="ORF">EYF80_031039</name>
</gene>
<comment type="caution">
    <text evidence="2">The sequence shown here is derived from an EMBL/GenBank/DDBJ whole genome shotgun (WGS) entry which is preliminary data.</text>
</comment>
<organism evidence="2 3">
    <name type="scientific">Liparis tanakae</name>
    <name type="common">Tanaka's snailfish</name>
    <dbReference type="NCBI Taxonomy" id="230148"/>
    <lineage>
        <taxon>Eukaryota</taxon>
        <taxon>Metazoa</taxon>
        <taxon>Chordata</taxon>
        <taxon>Craniata</taxon>
        <taxon>Vertebrata</taxon>
        <taxon>Euteleostomi</taxon>
        <taxon>Actinopterygii</taxon>
        <taxon>Neopterygii</taxon>
        <taxon>Teleostei</taxon>
        <taxon>Neoteleostei</taxon>
        <taxon>Acanthomorphata</taxon>
        <taxon>Eupercaria</taxon>
        <taxon>Perciformes</taxon>
        <taxon>Cottioidei</taxon>
        <taxon>Cottales</taxon>
        <taxon>Liparidae</taxon>
        <taxon>Liparis</taxon>
    </lineage>
</organism>
<dbReference type="AlphaFoldDB" id="A0A4Z2H1K9"/>
<dbReference type="Proteomes" id="UP000314294">
    <property type="component" value="Unassembled WGS sequence"/>
</dbReference>
<feature type="region of interest" description="Disordered" evidence="1">
    <location>
        <begin position="128"/>
        <end position="162"/>
    </location>
</feature>
<protein>
    <submittedName>
        <fullName evidence="2">Uncharacterized protein</fullName>
    </submittedName>
</protein>
<reference evidence="2 3" key="1">
    <citation type="submission" date="2019-03" db="EMBL/GenBank/DDBJ databases">
        <title>First draft genome of Liparis tanakae, snailfish: a comprehensive survey of snailfish specific genes.</title>
        <authorList>
            <person name="Kim W."/>
            <person name="Song I."/>
            <person name="Jeong J.-H."/>
            <person name="Kim D."/>
            <person name="Kim S."/>
            <person name="Ryu S."/>
            <person name="Song J.Y."/>
            <person name="Lee S.K."/>
        </authorList>
    </citation>
    <scope>NUCLEOTIDE SEQUENCE [LARGE SCALE GENOMIC DNA]</scope>
    <source>
        <tissue evidence="2">Muscle</tissue>
    </source>
</reference>
<evidence type="ECO:0000313" key="2">
    <source>
        <dbReference type="EMBL" id="TNN58714.1"/>
    </source>
</evidence>
<proteinExistence type="predicted"/>
<evidence type="ECO:0000256" key="1">
    <source>
        <dbReference type="SAM" id="MobiDB-lite"/>
    </source>
</evidence>
<evidence type="ECO:0000313" key="3">
    <source>
        <dbReference type="Proteomes" id="UP000314294"/>
    </source>
</evidence>
<keyword evidence="3" id="KW-1185">Reference proteome</keyword>
<accession>A0A4Z2H1K9</accession>